<dbReference type="PANTHER" id="PTHR32119">
    <property type="entry name" value="OROTIDINE 5'-PHOSPHATE DECARBOXYLASE"/>
    <property type="match status" value="1"/>
</dbReference>
<evidence type="ECO:0000259" key="11">
    <source>
        <dbReference type="SMART" id="SM00934"/>
    </source>
</evidence>
<comment type="catalytic activity">
    <reaction evidence="6 7 10">
        <text>orotidine 5'-phosphate + H(+) = UMP + CO2</text>
        <dbReference type="Rhea" id="RHEA:11596"/>
        <dbReference type="ChEBI" id="CHEBI:15378"/>
        <dbReference type="ChEBI" id="CHEBI:16526"/>
        <dbReference type="ChEBI" id="CHEBI:57538"/>
        <dbReference type="ChEBI" id="CHEBI:57865"/>
        <dbReference type="EC" id="4.1.1.23"/>
    </reaction>
</comment>
<dbReference type="STRING" id="35818.HPU229336_02785"/>
<dbReference type="NCBIfam" id="NF001273">
    <property type="entry name" value="PRK00230.1"/>
    <property type="match status" value="1"/>
</dbReference>
<dbReference type="GO" id="GO:0006207">
    <property type="term" value="P:'de novo' pyrimidine nucleobase biosynthetic process"/>
    <property type="evidence" value="ECO:0007669"/>
    <property type="project" value="InterPro"/>
</dbReference>
<evidence type="ECO:0000256" key="8">
    <source>
        <dbReference type="PIRSR" id="PIRSR614732-1"/>
    </source>
</evidence>
<dbReference type="Gene3D" id="3.20.20.70">
    <property type="entry name" value="Aldolase class I"/>
    <property type="match status" value="1"/>
</dbReference>
<evidence type="ECO:0000256" key="3">
    <source>
        <dbReference type="ARBA" id="ARBA00022793"/>
    </source>
</evidence>
<feature type="binding site" evidence="7">
    <location>
        <begin position="59"/>
        <end position="68"/>
    </location>
    <ligand>
        <name>substrate</name>
    </ligand>
</feature>
<dbReference type="NCBIfam" id="TIGR01740">
    <property type="entry name" value="pyrF"/>
    <property type="match status" value="1"/>
</dbReference>
<dbReference type="PANTHER" id="PTHR32119:SF2">
    <property type="entry name" value="OROTIDINE 5'-PHOSPHATE DECARBOXYLASE"/>
    <property type="match status" value="1"/>
</dbReference>
<dbReference type="InterPro" id="IPR047596">
    <property type="entry name" value="OMPdecase_bac"/>
</dbReference>
<dbReference type="CDD" id="cd04725">
    <property type="entry name" value="OMP_decarboxylase_like"/>
    <property type="match status" value="1"/>
</dbReference>
<evidence type="ECO:0000313" key="12">
    <source>
        <dbReference type="EMBL" id="KPH55676.1"/>
    </source>
</evidence>
<dbReference type="Proteomes" id="UP000037997">
    <property type="component" value="Unassembled WGS sequence"/>
</dbReference>
<dbReference type="SMART" id="SM00934">
    <property type="entry name" value="OMPdecase"/>
    <property type="match status" value="1"/>
</dbReference>
<comment type="function">
    <text evidence="1 7">Catalyzes the decarboxylation of orotidine 5'-monophosphate (OMP) to uridine 5'-monophosphate (UMP).</text>
</comment>
<evidence type="ECO:0000256" key="9">
    <source>
        <dbReference type="PIRSR" id="PIRSR614732-2"/>
    </source>
</evidence>
<comment type="subunit">
    <text evidence="7">Homodimer.</text>
</comment>
<evidence type="ECO:0000256" key="10">
    <source>
        <dbReference type="RuleBase" id="RU000512"/>
    </source>
</evidence>
<dbReference type="AlphaFoldDB" id="A0A0N1EI47"/>
<evidence type="ECO:0000256" key="7">
    <source>
        <dbReference type="HAMAP-Rule" id="MF_01200"/>
    </source>
</evidence>
<dbReference type="UniPathway" id="UPA00070">
    <property type="reaction ID" value="UER00120"/>
</dbReference>
<dbReference type="InterPro" id="IPR011060">
    <property type="entry name" value="RibuloseP-bd_barrel"/>
</dbReference>
<keyword evidence="4 7" id="KW-0665">Pyrimidine biosynthesis</keyword>
<dbReference type="GO" id="GO:0005829">
    <property type="term" value="C:cytosol"/>
    <property type="evidence" value="ECO:0007669"/>
    <property type="project" value="TreeGrafter"/>
</dbReference>
<dbReference type="EC" id="4.1.1.23" evidence="7"/>
<evidence type="ECO:0000313" key="13">
    <source>
        <dbReference type="Proteomes" id="UP000037997"/>
    </source>
</evidence>
<dbReference type="Pfam" id="PF00215">
    <property type="entry name" value="OMPdecase"/>
    <property type="match status" value="1"/>
</dbReference>
<dbReference type="SUPFAM" id="SSF51366">
    <property type="entry name" value="Ribulose-phoshate binding barrel"/>
    <property type="match status" value="1"/>
</dbReference>
<dbReference type="PROSITE" id="PS00156">
    <property type="entry name" value="OMPDECASE"/>
    <property type="match status" value="1"/>
</dbReference>
<feature type="binding site" evidence="7 9">
    <location>
        <position position="187"/>
    </location>
    <ligand>
        <name>substrate</name>
    </ligand>
</feature>
<name>A0A0N1EI47_9HELI</name>
<evidence type="ECO:0000256" key="4">
    <source>
        <dbReference type="ARBA" id="ARBA00022975"/>
    </source>
</evidence>
<keyword evidence="5 7" id="KW-0456">Lyase</keyword>
<protein>
    <recommendedName>
        <fullName evidence="7">Orotidine 5'-phosphate decarboxylase</fullName>
        <ecNumber evidence="7">4.1.1.23</ecNumber>
    </recommendedName>
    <alternativeName>
        <fullName evidence="7">OMP decarboxylase</fullName>
        <shortName evidence="7">OMPDCase</shortName>
        <shortName evidence="7">OMPdecase</shortName>
    </alternativeName>
</protein>
<feature type="active site" description="For OMPdecase activity" evidence="8">
    <location>
        <position position="59"/>
    </location>
</feature>
<dbReference type="EMBL" id="JNOC01000035">
    <property type="protein sequence ID" value="KPH55676.1"/>
    <property type="molecule type" value="Genomic_DNA"/>
</dbReference>
<feature type="binding site" evidence="7 9">
    <location>
        <position position="118"/>
    </location>
    <ligand>
        <name>substrate</name>
    </ligand>
</feature>
<dbReference type="InterPro" id="IPR001754">
    <property type="entry name" value="OMPdeCOase_dom"/>
</dbReference>
<dbReference type="InterPro" id="IPR014732">
    <property type="entry name" value="OMPdecase"/>
</dbReference>
<evidence type="ECO:0000256" key="1">
    <source>
        <dbReference type="ARBA" id="ARBA00002356"/>
    </source>
</evidence>
<comment type="similarity">
    <text evidence="7">Belongs to the OMP decarboxylase family. Type 1 subfamily.</text>
</comment>
<sequence>MKLCIALDMPSPKDNLKLLENLKNTKDIWVKVGLRSFIRDGKDFLYQIKSIGDFKIFLDLKLYDIPNTMGDSIDEITKLPIDMLTIHASSGREAMQEVIKRIQHMQNPPLIMAVTALTSFNQESFYEIYHANLESQVLEFAKIAYESGINGVVCSCLESRAIKEKIGQNFLTLTPAIRPFGEDSGDQKRTATLQDAKEAMSDFIVVGRPIYKAENPQEVVGKILTLIAK</sequence>
<feature type="active site" description="For OMPdecase activity" evidence="8">
    <location>
        <position position="64"/>
    </location>
</feature>
<keyword evidence="3 7" id="KW-0210">Decarboxylase</keyword>
<feature type="binding site" evidence="7 9">
    <location>
        <position position="208"/>
    </location>
    <ligand>
        <name>substrate</name>
    </ligand>
</feature>
<dbReference type="RefSeq" id="WP_054198135.1">
    <property type="nucleotide sequence ID" value="NZ_JNOC01000035.1"/>
</dbReference>
<organism evidence="12 13">
    <name type="scientific">Helicobacter pullorum</name>
    <dbReference type="NCBI Taxonomy" id="35818"/>
    <lineage>
        <taxon>Bacteria</taxon>
        <taxon>Pseudomonadati</taxon>
        <taxon>Campylobacterota</taxon>
        <taxon>Epsilonproteobacteria</taxon>
        <taxon>Campylobacterales</taxon>
        <taxon>Helicobacteraceae</taxon>
        <taxon>Helicobacter</taxon>
    </lineage>
</organism>
<dbReference type="InterPro" id="IPR013785">
    <property type="entry name" value="Aldolase_TIM"/>
</dbReference>
<feature type="binding site" evidence="7 9">
    <location>
        <position position="31"/>
    </location>
    <ligand>
        <name>substrate</name>
    </ligand>
</feature>
<evidence type="ECO:0000256" key="5">
    <source>
        <dbReference type="ARBA" id="ARBA00023239"/>
    </source>
</evidence>
<feature type="binding site" evidence="7 9">
    <location>
        <position position="8"/>
    </location>
    <ligand>
        <name>substrate</name>
    </ligand>
</feature>
<dbReference type="GO" id="GO:0044205">
    <property type="term" value="P:'de novo' UMP biosynthetic process"/>
    <property type="evidence" value="ECO:0007669"/>
    <property type="project" value="UniProtKB-UniRule"/>
</dbReference>
<dbReference type="HAMAP" id="MF_01200_B">
    <property type="entry name" value="OMPdecase_type1_B"/>
    <property type="match status" value="1"/>
</dbReference>
<reference evidence="12 13" key="1">
    <citation type="submission" date="2014-06" db="EMBL/GenBank/DDBJ databases">
        <title>Helicobacter pullorum isolates in fresh chicken meat - phenotypic and genotypic features.</title>
        <authorList>
            <person name="Borges V."/>
            <person name="Santos A."/>
            <person name="Correia C.B."/>
            <person name="Saraiva M."/>
            <person name="Menard A."/>
            <person name="Vieira L."/>
            <person name="Sampaio D.A."/>
            <person name="Gomes J.P."/>
            <person name="Oleastro M."/>
        </authorList>
    </citation>
    <scope>NUCLEOTIDE SEQUENCE [LARGE SCALE GENOMIC DNA]</scope>
    <source>
        <strain evidence="12 13">229334/12</strain>
    </source>
</reference>
<comment type="caution">
    <text evidence="12">The sequence shown here is derived from an EMBL/GenBank/DDBJ whole genome shotgun (WGS) entry which is preliminary data.</text>
</comment>
<feature type="active site" description="Proton donor" evidence="7">
    <location>
        <position position="61"/>
    </location>
</feature>
<accession>A0A0N1EI47</accession>
<feature type="binding site" evidence="7 9">
    <location>
        <position position="178"/>
    </location>
    <ligand>
        <name>substrate</name>
    </ligand>
</feature>
<dbReference type="PATRIC" id="fig|35818.11.peg.1503"/>
<comment type="pathway">
    <text evidence="2 7 10">Pyrimidine metabolism; UMP biosynthesis via de novo pathway; UMP from orotate: step 2/2.</text>
</comment>
<gene>
    <name evidence="7" type="primary">pyrF</name>
    <name evidence="12" type="ORF">HPU229334_07605</name>
</gene>
<feature type="domain" description="Orotidine 5'-phosphate decarboxylase" evidence="11">
    <location>
        <begin position="2"/>
        <end position="223"/>
    </location>
</feature>
<dbReference type="GO" id="GO:0004590">
    <property type="term" value="F:orotidine-5'-phosphate decarboxylase activity"/>
    <property type="evidence" value="ECO:0007669"/>
    <property type="project" value="UniProtKB-UniRule"/>
</dbReference>
<evidence type="ECO:0000256" key="2">
    <source>
        <dbReference type="ARBA" id="ARBA00004861"/>
    </source>
</evidence>
<dbReference type="InterPro" id="IPR018089">
    <property type="entry name" value="OMPdecase_AS"/>
</dbReference>
<feature type="active site" description="For OMPdecase activity" evidence="8">
    <location>
        <position position="61"/>
    </location>
</feature>
<evidence type="ECO:0000256" key="6">
    <source>
        <dbReference type="ARBA" id="ARBA00049157"/>
    </source>
</evidence>
<feature type="binding site" evidence="7 9">
    <location>
        <position position="207"/>
    </location>
    <ligand>
        <name>substrate</name>
    </ligand>
</feature>
<proteinExistence type="inferred from homology"/>